<evidence type="ECO:0000256" key="1">
    <source>
        <dbReference type="ARBA" id="ARBA00004123"/>
    </source>
</evidence>
<dbReference type="SMART" id="SM00389">
    <property type="entry name" value="HOX"/>
    <property type="match status" value="1"/>
</dbReference>
<dbReference type="PANTHER" id="PTHR24329:SF543">
    <property type="entry name" value="FI01017P-RELATED"/>
    <property type="match status" value="1"/>
</dbReference>
<dbReference type="PROSITE" id="PS50071">
    <property type="entry name" value="HOMEOBOX_2"/>
    <property type="match status" value="1"/>
</dbReference>
<dbReference type="VEuPathDB" id="VectorBase:RPRC009706"/>
<dbReference type="CDD" id="cd00086">
    <property type="entry name" value="homeodomain"/>
    <property type="match status" value="1"/>
</dbReference>
<keyword evidence="3 6" id="KW-0238">DNA-binding</keyword>
<dbReference type="AlphaFoldDB" id="T1I086"/>
<evidence type="ECO:0000256" key="5">
    <source>
        <dbReference type="ARBA" id="ARBA00023242"/>
    </source>
</evidence>
<dbReference type="GO" id="GO:0005634">
    <property type="term" value="C:nucleus"/>
    <property type="evidence" value="ECO:0007669"/>
    <property type="project" value="UniProtKB-SubCell"/>
</dbReference>
<dbReference type="Gene3D" id="1.10.10.60">
    <property type="entry name" value="Homeodomain-like"/>
    <property type="match status" value="1"/>
</dbReference>
<name>T1I086_RHOPR</name>
<protein>
    <submittedName>
        <fullName evidence="10">Homeobox domain-containing protein</fullName>
    </submittedName>
</protein>
<dbReference type="EMBL" id="ACPB03011807">
    <property type="status" value="NOT_ANNOTATED_CDS"/>
    <property type="molecule type" value="Genomic_DNA"/>
</dbReference>
<sequence length="223" mass="25290">MSEMDNEFDSDHLLNGILSPDKLSYQCEQIDESLPSTSGLDVSPYGTESSQGGKRKQRRYRTTFSNFQLEELERAFHKTHYPDVFFREELAMRIDLTEARVQVWFQNRRAKWRKQEKILAKQELQQIIPNSHQAASFSISGQPTVGIVNMPVCSSSNNVSDVNPSLSVRSFSRDSVGSLFLGMEWGGMSMGNTSVNKPLPNIDPELLRLKPSNKQDDVLMSPE</sequence>
<feature type="compositionally biased region" description="Basic and acidic residues" evidence="8">
    <location>
        <begin position="205"/>
        <end position="217"/>
    </location>
</feature>
<keyword evidence="5 6" id="KW-0539">Nucleus</keyword>
<evidence type="ECO:0000313" key="10">
    <source>
        <dbReference type="EnsemblMetazoa" id="RPRC009706-PA"/>
    </source>
</evidence>
<dbReference type="EnsemblMetazoa" id="RPRC009706-RA">
    <property type="protein sequence ID" value="RPRC009706-PA"/>
    <property type="gene ID" value="RPRC009706"/>
</dbReference>
<feature type="region of interest" description="Disordered" evidence="8">
    <location>
        <begin position="196"/>
        <end position="223"/>
    </location>
</feature>
<dbReference type="FunFam" id="1.10.10.60:FF:000102">
    <property type="entry name" value="Aristaless related homeobox"/>
    <property type="match status" value="1"/>
</dbReference>
<dbReference type="InterPro" id="IPR050649">
    <property type="entry name" value="Paired_Homeobox_TFs"/>
</dbReference>
<dbReference type="InterPro" id="IPR017970">
    <property type="entry name" value="Homeobox_CS"/>
</dbReference>
<dbReference type="GO" id="GO:0000981">
    <property type="term" value="F:DNA-binding transcription factor activity, RNA polymerase II-specific"/>
    <property type="evidence" value="ECO:0007669"/>
    <property type="project" value="InterPro"/>
</dbReference>
<comment type="subcellular location">
    <subcellularLocation>
        <location evidence="1 6 7">Nucleus</location>
    </subcellularLocation>
</comment>
<evidence type="ECO:0000256" key="8">
    <source>
        <dbReference type="SAM" id="MobiDB-lite"/>
    </source>
</evidence>
<feature type="domain" description="Homeobox" evidence="9">
    <location>
        <begin position="55"/>
        <end position="115"/>
    </location>
</feature>
<dbReference type="HOGENOM" id="CLU_1697701_0_0_1"/>
<dbReference type="InterPro" id="IPR009057">
    <property type="entry name" value="Homeodomain-like_sf"/>
</dbReference>
<evidence type="ECO:0000256" key="4">
    <source>
        <dbReference type="ARBA" id="ARBA00023155"/>
    </source>
</evidence>
<keyword evidence="2" id="KW-0217">Developmental protein</keyword>
<dbReference type="InterPro" id="IPR001356">
    <property type="entry name" value="HD"/>
</dbReference>
<feature type="region of interest" description="Disordered" evidence="8">
    <location>
        <begin position="34"/>
        <end position="58"/>
    </location>
</feature>
<evidence type="ECO:0000256" key="7">
    <source>
        <dbReference type="RuleBase" id="RU000682"/>
    </source>
</evidence>
<evidence type="ECO:0000313" key="11">
    <source>
        <dbReference type="Proteomes" id="UP000015103"/>
    </source>
</evidence>
<evidence type="ECO:0000256" key="6">
    <source>
        <dbReference type="PROSITE-ProRule" id="PRU00108"/>
    </source>
</evidence>
<keyword evidence="11" id="KW-1185">Reference proteome</keyword>
<dbReference type="STRING" id="13249.T1I086"/>
<dbReference type="Pfam" id="PF00046">
    <property type="entry name" value="Homeodomain"/>
    <property type="match status" value="1"/>
</dbReference>
<evidence type="ECO:0000259" key="9">
    <source>
        <dbReference type="PROSITE" id="PS50071"/>
    </source>
</evidence>
<dbReference type="eggNOG" id="KOG0490">
    <property type="taxonomic scope" value="Eukaryota"/>
</dbReference>
<dbReference type="SUPFAM" id="SSF46689">
    <property type="entry name" value="Homeodomain-like"/>
    <property type="match status" value="1"/>
</dbReference>
<keyword evidence="4 6" id="KW-0371">Homeobox</keyword>
<proteinExistence type="predicted"/>
<accession>T1I086</accession>
<dbReference type="PROSITE" id="PS00027">
    <property type="entry name" value="HOMEOBOX_1"/>
    <property type="match status" value="1"/>
</dbReference>
<dbReference type="Proteomes" id="UP000015103">
    <property type="component" value="Unassembled WGS sequence"/>
</dbReference>
<organism evidence="10 11">
    <name type="scientific">Rhodnius prolixus</name>
    <name type="common">Triatomid bug</name>
    <dbReference type="NCBI Taxonomy" id="13249"/>
    <lineage>
        <taxon>Eukaryota</taxon>
        <taxon>Metazoa</taxon>
        <taxon>Ecdysozoa</taxon>
        <taxon>Arthropoda</taxon>
        <taxon>Hexapoda</taxon>
        <taxon>Insecta</taxon>
        <taxon>Pterygota</taxon>
        <taxon>Neoptera</taxon>
        <taxon>Paraneoptera</taxon>
        <taxon>Hemiptera</taxon>
        <taxon>Heteroptera</taxon>
        <taxon>Panheteroptera</taxon>
        <taxon>Cimicomorpha</taxon>
        <taxon>Reduviidae</taxon>
        <taxon>Triatominae</taxon>
        <taxon>Rhodnius</taxon>
    </lineage>
</organism>
<dbReference type="PANTHER" id="PTHR24329">
    <property type="entry name" value="HOMEOBOX PROTEIN ARISTALESS"/>
    <property type="match status" value="1"/>
</dbReference>
<dbReference type="InParanoid" id="T1I086"/>
<dbReference type="GO" id="GO:0000977">
    <property type="term" value="F:RNA polymerase II transcription regulatory region sequence-specific DNA binding"/>
    <property type="evidence" value="ECO:0007669"/>
    <property type="project" value="TreeGrafter"/>
</dbReference>
<evidence type="ECO:0000256" key="2">
    <source>
        <dbReference type="ARBA" id="ARBA00022473"/>
    </source>
</evidence>
<reference evidence="10" key="1">
    <citation type="submission" date="2015-05" db="UniProtKB">
        <authorList>
            <consortium name="EnsemblMetazoa"/>
        </authorList>
    </citation>
    <scope>IDENTIFICATION</scope>
</reference>
<feature type="DNA-binding region" description="Homeobox" evidence="6">
    <location>
        <begin position="57"/>
        <end position="116"/>
    </location>
</feature>
<evidence type="ECO:0000256" key="3">
    <source>
        <dbReference type="ARBA" id="ARBA00023125"/>
    </source>
</evidence>
<feature type="compositionally biased region" description="Polar residues" evidence="8">
    <location>
        <begin position="34"/>
        <end position="52"/>
    </location>
</feature>